<evidence type="ECO:0000256" key="1">
    <source>
        <dbReference type="SAM" id="Coils"/>
    </source>
</evidence>
<dbReference type="EMBL" id="AVOT02000192">
    <property type="protein sequence ID" value="MBW0461635.1"/>
    <property type="molecule type" value="Genomic_DNA"/>
</dbReference>
<organism evidence="3 4">
    <name type="scientific">Austropuccinia psidii MF-1</name>
    <dbReference type="NCBI Taxonomy" id="1389203"/>
    <lineage>
        <taxon>Eukaryota</taxon>
        <taxon>Fungi</taxon>
        <taxon>Dikarya</taxon>
        <taxon>Basidiomycota</taxon>
        <taxon>Pucciniomycotina</taxon>
        <taxon>Pucciniomycetes</taxon>
        <taxon>Pucciniales</taxon>
        <taxon>Sphaerophragmiaceae</taxon>
        <taxon>Austropuccinia</taxon>
    </lineage>
</organism>
<sequence>MTPERTISISALWMKMAKFAEETQKKFENLHEEISRLQEVKDLQTKTSHTLQENLTKLSKATEEKNNRVNQVLEEIYNCKRDRRCLDQDMNQFLNVFQKIDPQRQGLVFGNTPHLQEDIKPDAPMQSKHRSPSKYQDGDNMTYSEKKALKQLPQATSWPQFSGVAEYDYIYGLLTDVPSIPDYRITARLNTEFQSNASIWHTEMKEIQGRRNLPWWMRQIIQKQSNNT</sequence>
<gene>
    <name evidence="3" type="ORF">O181_001350</name>
</gene>
<protein>
    <submittedName>
        <fullName evidence="3">Uncharacterized protein</fullName>
    </submittedName>
</protein>
<name>A0A9Q3GBR4_9BASI</name>
<comment type="caution">
    <text evidence="3">The sequence shown here is derived from an EMBL/GenBank/DDBJ whole genome shotgun (WGS) entry which is preliminary data.</text>
</comment>
<reference evidence="3" key="1">
    <citation type="submission" date="2021-03" db="EMBL/GenBank/DDBJ databases">
        <title>Draft genome sequence of rust myrtle Austropuccinia psidii MF-1, a brazilian biotype.</title>
        <authorList>
            <person name="Quecine M.C."/>
            <person name="Pachon D.M.R."/>
            <person name="Bonatelli M.L."/>
            <person name="Correr F.H."/>
            <person name="Franceschini L.M."/>
            <person name="Leite T.F."/>
            <person name="Margarido G.R.A."/>
            <person name="Almeida C.A."/>
            <person name="Ferrarezi J.A."/>
            <person name="Labate C.A."/>
        </authorList>
    </citation>
    <scope>NUCLEOTIDE SEQUENCE</scope>
    <source>
        <strain evidence="3">MF-1</strain>
    </source>
</reference>
<proteinExistence type="predicted"/>
<evidence type="ECO:0000313" key="3">
    <source>
        <dbReference type="EMBL" id="MBW0461635.1"/>
    </source>
</evidence>
<feature type="coiled-coil region" evidence="1">
    <location>
        <begin position="20"/>
        <end position="75"/>
    </location>
</feature>
<evidence type="ECO:0000256" key="2">
    <source>
        <dbReference type="SAM" id="MobiDB-lite"/>
    </source>
</evidence>
<keyword evidence="4" id="KW-1185">Reference proteome</keyword>
<dbReference type="Proteomes" id="UP000765509">
    <property type="component" value="Unassembled WGS sequence"/>
</dbReference>
<dbReference type="AlphaFoldDB" id="A0A9Q3GBR4"/>
<keyword evidence="1" id="KW-0175">Coiled coil</keyword>
<accession>A0A9Q3GBR4</accession>
<evidence type="ECO:0000313" key="4">
    <source>
        <dbReference type="Proteomes" id="UP000765509"/>
    </source>
</evidence>
<feature type="region of interest" description="Disordered" evidence="2">
    <location>
        <begin position="114"/>
        <end position="140"/>
    </location>
</feature>